<name>A0A5C4WFY7_9ACTN</name>
<dbReference type="Proteomes" id="UP000312512">
    <property type="component" value="Unassembled WGS sequence"/>
</dbReference>
<accession>A0A5C4WFY7</accession>
<organism evidence="1 2">
    <name type="scientific">Nonomuraea phyllanthi</name>
    <dbReference type="NCBI Taxonomy" id="2219224"/>
    <lineage>
        <taxon>Bacteria</taxon>
        <taxon>Bacillati</taxon>
        <taxon>Actinomycetota</taxon>
        <taxon>Actinomycetes</taxon>
        <taxon>Streptosporangiales</taxon>
        <taxon>Streptosporangiaceae</taxon>
        <taxon>Nonomuraea</taxon>
    </lineage>
</organism>
<evidence type="ECO:0000313" key="2">
    <source>
        <dbReference type="Proteomes" id="UP000312512"/>
    </source>
</evidence>
<protein>
    <submittedName>
        <fullName evidence="1">Uncharacterized protein</fullName>
    </submittedName>
</protein>
<comment type="caution">
    <text evidence="1">The sequence shown here is derived from an EMBL/GenBank/DDBJ whole genome shotgun (WGS) entry which is preliminary data.</text>
</comment>
<evidence type="ECO:0000313" key="1">
    <source>
        <dbReference type="EMBL" id="KAB8193804.1"/>
    </source>
</evidence>
<dbReference type="AlphaFoldDB" id="A0A5C4WFY7"/>
<dbReference type="OrthoDB" id="3296614at2"/>
<gene>
    <name evidence="1" type="ORF">FH608_021665</name>
</gene>
<reference evidence="1 2" key="1">
    <citation type="submission" date="2019-10" db="EMBL/GenBank/DDBJ databases">
        <title>Nonomuraea sp. nov., isolated from Phyllanthus amarus.</title>
        <authorList>
            <person name="Klykleung N."/>
            <person name="Tanasupawat S."/>
        </authorList>
    </citation>
    <scope>NUCLEOTIDE SEQUENCE [LARGE SCALE GENOMIC DNA]</scope>
    <source>
        <strain evidence="1 2">PA1-10</strain>
    </source>
</reference>
<proteinExistence type="predicted"/>
<sequence>MTRYASRRVYLVPTDLRELTGPTTGVLELPTRLDWSEQRLYDLSHKSHVGLMYERVIREATQLDELRAYLNHEMLVRIWPYLYLPIEARYTWETHFPKLRRASHVHGEPRRP</sequence>
<keyword evidence="2" id="KW-1185">Reference proteome</keyword>
<dbReference type="EMBL" id="VDLX02000007">
    <property type="protein sequence ID" value="KAB8193804.1"/>
    <property type="molecule type" value="Genomic_DNA"/>
</dbReference>